<reference evidence="2" key="1">
    <citation type="submission" date="2018-04" db="EMBL/GenBank/DDBJ databases">
        <title>Whole genome sequencing of Hypsizygus marmoreus.</title>
        <authorList>
            <person name="Choi I.-G."/>
            <person name="Min B."/>
            <person name="Kim J.-G."/>
            <person name="Kim S."/>
            <person name="Oh Y.-L."/>
            <person name="Kong W.-S."/>
            <person name="Park H."/>
            <person name="Jeong J."/>
            <person name="Song E.-S."/>
        </authorList>
    </citation>
    <scope>NUCLEOTIDE SEQUENCE [LARGE SCALE GENOMIC DNA]</scope>
    <source>
        <strain evidence="2">51987-8</strain>
    </source>
</reference>
<dbReference type="PANTHER" id="PTHR33472:SF28">
    <property type="entry name" value="BROMO AND FHA DOMAIN-CONTAINING PROTEIN DDB_G0267958"/>
    <property type="match status" value="1"/>
</dbReference>
<feature type="region of interest" description="Disordered" evidence="1">
    <location>
        <begin position="85"/>
        <end position="106"/>
    </location>
</feature>
<evidence type="ECO:0000256" key="1">
    <source>
        <dbReference type="SAM" id="MobiDB-lite"/>
    </source>
</evidence>
<proteinExistence type="predicted"/>
<feature type="compositionally biased region" description="Low complexity" evidence="1">
    <location>
        <begin position="85"/>
        <end position="94"/>
    </location>
</feature>
<dbReference type="Proteomes" id="UP000076154">
    <property type="component" value="Unassembled WGS sequence"/>
</dbReference>
<evidence type="ECO:0000313" key="3">
    <source>
        <dbReference type="Proteomes" id="UP000076154"/>
    </source>
</evidence>
<comment type="caution">
    <text evidence="2">The sequence shown here is derived from an EMBL/GenBank/DDBJ whole genome shotgun (WGS) entry which is preliminary data.</text>
</comment>
<feature type="compositionally biased region" description="Polar residues" evidence="1">
    <location>
        <begin position="1"/>
        <end position="20"/>
    </location>
</feature>
<dbReference type="PANTHER" id="PTHR33472">
    <property type="entry name" value="OS01G0106600 PROTEIN"/>
    <property type="match status" value="1"/>
</dbReference>
<feature type="compositionally biased region" description="Basic and acidic residues" evidence="1">
    <location>
        <begin position="353"/>
        <end position="364"/>
    </location>
</feature>
<feature type="compositionally biased region" description="Basic and acidic residues" evidence="1">
    <location>
        <begin position="444"/>
        <end position="455"/>
    </location>
</feature>
<organism evidence="2 3">
    <name type="scientific">Hypsizygus marmoreus</name>
    <name type="common">White beech mushroom</name>
    <name type="synonym">Agaricus marmoreus</name>
    <dbReference type="NCBI Taxonomy" id="39966"/>
    <lineage>
        <taxon>Eukaryota</taxon>
        <taxon>Fungi</taxon>
        <taxon>Dikarya</taxon>
        <taxon>Basidiomycota</taxon>
        <taxon>Agaricomycotina</taxon>
        <taxon>Agaricomycetes</taxon>
        <taxon>Agaricomycetidae</taxon>
        <taxon>Agaricales</taxon>
        <taxon>Tricholomatineae</taxon>
        <taxon>Lyophyllaceae</taxon>
        <taxon>Hypsizygus</taxon>
    </lineage>
</organism>
<accession>A0A369KBG1</accession>
<feature type="compositionally biased region" description="Acidic residues" evidence="1">
    <location>
        <begin position="393"/>
        <end position="426"/>
    </location>
</feature>
<feature type="compositionally biased region" description="Basic and acidic residues" evidence="1">
    <location>
        <begin position="172"/>
        <end position="188"/>
    </location>
</feature>
<keyword evidence="3" id="KW-1185">Reference proteome</keyword>
<feature type="compositionally biased region" description="Basic residues" evidence="1">
    <location>
        <begin position="908"/>
        <end position="917"/>
    </location>
</feature>
<feature type="region of interest" description="Disordered" evidence="1">
    <location>
        <begin position="701"/>
        <end position="736"/>
    </location>
</feature>
<feature type="compositionally biased region" description="Polar residues" evidence="1">
    <location>
        <begin position="142"/>
        <end position="153"/>
    </location>
</feature>
<dbReference type="STRING" id="39966.A0A369KBG1"/>
<feature type="compositionally biased region" description="Low complexity" evidence="1">
    <location>
        <begin position="701"/>
        <end position="719"/>
    </location>
</feature>
<feature type="region of interest" description="Disordered" evidence="1">
    <location>
        <begin position="392"/>
        <end position="469"/>
    </location>
</feature>
<name>A0A369KBG1_HYPMA</name>
<gene>
    <name evidence="2" type="ORF">Hypma_005862</name>
</gene>
<feature type="region of interest" description="Disordered" evidence="1">
    <location>
        <begin position="901"/>
        <end position="925"/>
    </location>
</feature>
<feature type="region of interest" description="Disordered" evidence="1">
    <location>
        <begin position="126"/>
        <end position="203"/>
    </location>
</feature>
<feature type="compositionally biased region" description="Polar residues" evidence="1">
    <location>
        <begin position="28"/>
        <end position="67"/>
    </location>
</feature>
<feature type="non-terminal residue" evidence="2">
    <location>
        <position position="1"/>
    </location>
</feature>
<dbReference type="AlphaFoldDB" id="A0A369KBG1"/>
<evidence type="ECO:0000313" key="2">
    <source>
        <dbReference type="EMBL" id="RDB30780.1"/>
    </source>
</evidence>
<dbReference type="EMBL" id="LUEZ02000004">
    <property type="protein sequence ID" value="RDB30780.1"/>
    <property type="molecule type" value="Genomic_DNA"/>
</dbReference>
<protein>
    <submittedName>
        <fullName evidence="2">Uncharacterized protein</fullName>
    </submittedName>
</protein>
<dbReference type="OrthoDB" id="3131713at2759"/>
<feature type="region of interest" description="Disordered" evidence="1">
    <location>
        <begin position="1"/>
        <end position="71"/>
    </location>
</feature>
<feature type="compositionally biased region" description="Polar residues" evidence="1">
    <location>
        <begin position="338"/>
        <end position="352"/>
    </location>
</feature>
<feature type="region of interest" description="Disordered" evidence="1">
    <location>
        <begin position="250"/>
        <end position="377"/>
    </location>
</feature>
<feature type="non-terminal residue" evidence="2">
    <location>
        <position position="1152"/>
    </location>
</feature>
<feature type="compositionally biased region" description="Polar residues" evidence="1">
    <location>
        <begin position="95"/>
        <end position="106"/>
    </location>
</feature>
<sequence>GHTTGNNPTKPTAAGLNTTAHPPETTRTKPTAASLNTSSYAIGNNPNKSSNTGPMKTTKPLPTSSGPMNRASAALKKLKEDIAAAQVQEQQAAQSRINANTRSDIQANTHARYFSSTKKASAGALSRFYSDAGQDTREHPSSPVTELPTSPLNHKTPARGAGPTASSVPQTRRYDANHPDAFPKDDGRPIPTKSSLPSQARLDDKYFLMMGRERFGSFKYIGPIFPGEPASHLSEVIWWCDDRSRWERIPPGYTCPPPPEAPSAQQLRDAFERARSSAGNDDSSSEEDDGRAGGDGGDGSMDDGDFALGGGDVDDEALVSTGKAGDDVEADEDDNDNPKTTVESSPSGSDYSQTERARKRDIKTQQEQIGTDEAEAENLKVMAKDCGVRFVEDDQYFDQDQDYGDDPDDYNSDAPDGDVPEDDGGYEDERRDDVAMSLVAGTSRQKDKGKAKARVENSNSDESDAGPWWGPVTKEVQHMASSGGDYFRDLAKATGLGISQLLRLGDIDVPLGRDDNIWNVFQAWIKTQEGEPVGSLDAWRERVRPIYKAAIEDLTRAEKEDLKQDWLREIHSHSSVEMIPQVQRMNLLEKQIKRMVNGACTFGDVEVTCILLSLSEDGVAKQCQTVITGSDLLRTLINSDTNKPLIRERMGNYATMIKSLKMGLVDPRTLSLAGILGQSPQLTQGDDATVEAATMASAVPAATSTAAATSATPGPAKSTRGPRRKTPGTAPTDPNFWQRAVTDKSRRDYARRVTGRKISMMLYDQIGEKGYHEVHKQNDVPYTLIKYNCRFKNWPESIPPLRCGGFVSQLDSDPTILLMDYLLGPGYEGRRPELVQWDRFDLATEEYEEDEEFLDIPLFLAPAREPGGPLIHLLCVRDCPKYMMERRRFQEITEIAAAAPPVNDNAGKKSRRRKGSKVKVAEPSTLVTTAAPAPVPAPLAAPETNAAAAPVAAPAPAPVAAPVAPSTVAAPVVPAVPAPVAHVGASERMPRKKATLIVDYPVDDGILEDDNEGLRPIRRLPGHVRAMVPHRQNKRRRPNDFSDGEEQVEYQAIEHATMDRGVGSSRAMTMPHAQRRPTVYDMDVRAPRLPPFVRRMGEHPGYMVPAQPHRRSAMVARPRMPTPYPDERLYDNYHDFEGDENVFMDETPYGRY</sequence>
<dbReference type="InParanoid" id="A0A369KBG1"/>